<feature type="transmembrane region" description="Helical" evidence="1">
    <location>
        <begin position="59"/>
        <end position="79"/>
    </location>
</feature>
<proteinExistence type="predicted"/>
<feature type="transmembrane region" description="Helical" evidence="1">
    <location>
        <begin position="25"/>
        <end position="47"/>
    </location>
</feature>
<feature type="transmembrane region" description="Helical" evidence="1">
    <location>
        <begin position="178"/>
        <end position="196"/>
    </location>
</feature>
<keyword evidence="3" id="KW-1185">Reference proteome</keyword>
<protein>
    <submittedName>
        <fullName evidence="2">Uncharacterized protein</fullName>
    </submittedName>
</protein>
<dbReference type="Proteomes" id="UP000011135">
    <property type="component" value="Unassembled WGS sequence"/>
</dbReference>
<feature type="transmembrane region" description="Helical" evidence="1">
    <location>
        <begin position="147"/>
        <end position="166"/>
    </location>
</feature>
<dbReference type="EMBL" id="AMZN01000029">
    <property type="protein sequence ID" value="ELR72015.1"/>
    <property type="molecule type" value="Genomic_DNA"/>
</dbReference>
<keyword evidence="1" id="KW-0472">Membrane</keyword>
<gene>
    <name evidence="2" type="ORF">C900_02010</name>
</gene>
<accession>L8JT44</accession>
<evidence type="ECO:0000256" key="1">
    <source>
        <dbReference type="SAM" id="Phobius"/>
    </source>
</evidence>
<reference evidence="2 3" key="1">
    <citation type="submission" date="2012-12" db="EMBL/GenBank/DDBJ databases">
        <title>Genome assembly of Fulvivirga imtechensis AK7.</title>
        <authorList>
            <person name="Nupur N."/>
            <person name="Khatri I."/>
            <person name="Kumar R."/>
            <person name="Subramanian S."/>
            <person name="Pinnaka A."/>
        </authorList>
    </citation>
    <scope>NUCLEOTIDE SEQUENCE [LARGE SCALE GENOMIC DNA]</scope>
    <source>
        <strain evidence="2 3">AK7</strain>
    </source>
</reference>
<dbReference type="eggNOG" id="ENOG503338R">
    <property type="taxonomic scope" value="Bacteria"/>
</dbReference>
<feature type="transmembrane region" description="Helical" evidence="1">
    <location>
        <begin position="100"/>
        <end position="124"/>
    </location>
</feature>
<organism evidence="2 3">
    <name type="scientific">Fulvivirga imtechensis AK7</name>
    <dbReference type="NCBI Taxonomy" id="1237149"/>
    <lineage>
        <taxon>Bacteria</taxon>
        <taxon>Pseudomonadati</taxon>
        <taxon>Bacteroidota</taxon>
        <taxon>Cytophagia</taxon>
        <taxon>Cytophagales</taxon>
        <taxon>Fulvivirgaceae</taxon>
        <taxon>Fulvivirga</taxon>
    </lineage>
</organism>
<comment type="caution">
    <text evidence="2">The sequence shown here is derived from an EMBL/GenBank/DDBJ whole genome shotgun (WGS) entry which is preliminary data.</text>
</comment>
<sequence length="251" mass="28943">MSRYFDISRFWLLLKLEVFRSRKGILMTFVIVFGMLFFIGLLLDIAVDSHKRLYEHTENYIFSLLAGGFVLSSLAFNDLGNSLKRYHYLTLPASTLEKFVCMWLLTSVGWMGLFTLTYFIYALIANPIGELLFAGVAFEPFNPLDDFAVNTMKYYFILHGIFLVGATHFKGYVLPKTLFVLVLFGAAIGTLAYFILKGVFLSDHECLGYECELLDEIVAHRFWMIIKWVFLWVLAPFCWVTAYIGLKEQEA</sequence>
<dbReference type="AlphaFoldDB" id="L8JT44"/>
<evidence type="ECO:0000313" key="3">
    <source>
        <dbReference type="Proteomes" id="UP000011135"/>
    </source>
</evidence>
<dbReference type="RefSeq" id="WP_009579457.1">
    <property type="nucleotide sequence ID" value="NZ_AMZN01000029.1"/>
</dbReference>
<keyword evidence="1" id="KW-0812">Transmembrane</keyword>
<dbReference type="OrthoDB" id="1523880at2"/>
<keyword evidence="1" id="KW-1133">Transmembrane helix</keyword>
<name>L8JT44_9BACT</name>
<dbReference type="STRING" id="1237149.C900_02010"/>
<feature type="transmembrane region" description="Helical" evidence="1">
    <location>
        <begin position="222"/>
        <end position="246"/>
    </location>
</feature>
<evidence type="ECO:0000313" key="2">
    <source>
        <dbReference type="EMBL" id="ELR72015.1"/>
    </source>
</evidence>